<evidence type="ECO:0000313" key="2">
    <source>
        <dbReference type="EMBL" id="OZJ04696.1"/>
    </source>
</evidence>
<protein>
    <submittedName>
        <fullName evidence="2">Uncharacterized protein</fullName>
    </submittedName>
</protein>
<dbReference type="EMBL" id="MVBO01000032">
    <property type="protein sequence ID" value="OZJ04696.1"/>
    <property type="molecule type" value="Genomic_DNA"/>
</dbReference>
<proteinExistence type="predicted"/>
<dbReference type="PANTHER" id="PTHR19241">
    <property type="entry name" value="ATP-BINDING CASSETTE TRANSPORTER"/>
    <property type="match status" value="1"/>
</dbReference>
<evidence type="ECO:0000313" key="3">
    <source>
        <dbReference type="Proteomes" id="UP000242875"/>
    </source>
</evidence>
<organism evidence="2 3">
    <name type="scientific">Bifiguratus adelaidae</name>
    <dbReference type="NCBI Taxonomy" id="1938954"/>
    <lineage>
        <taxon>Eukaryota</taxon>
        <taxon>Fungi</taxon>
        <taxon>Fungi incertae sedis</taxon>
        <taxon>Mucoromycota</taxon>
        <taxon>Mucoromycotina</taxon>
        <taxon>Endogonomycetes</taxon>
        <taxon>Endogonales</taxon>
        <taxon>Endogonales incertae sedis</taxon>
        <taxon>Bifiguratus</taxon>
    </lineage>
</organism>
<gene>
    <name evidence="2" type="ORF">BZG36_02558</name>
</gene>
<dbReference type="OrthoDB" id="245989at2759"/>
<keyword evidence="3" id="KW-1185">Reference proteome</keyword>
<accession>A0A261Y259</accession>
<sequence>MKTPAKRLPGISRKMFQEDYMKTLLEIFGLKKRQNTMVASDSIYQLYNKVMVLYLGRCIFFGPCDRAKAYFMEMGYTCEPRKSIPDFMTSITNPNERIIVESFEEKVPETPEQFERYFLESNDHQVLLQNIAEYEARIGREPAK</sequence>
<evidence type="ECO:0000256" key="1">
    <source>
        <dbReference type="ARBA" id="ARBA00022448"/>
    </source>
</evidence>
<comment type="caution">
    <text evidence="2">The sequence shown here is derived from an EMBL/GenBank/DDBJ whole genome shotgun (WGS) entry which is preliminary data.</text>
</comment>
<dbReference type="Proteomes" id="UP000242875">
    <property type="component" value="Unassembled WGS sequence"/>
</dbReference>
<keyword evidence="1" id="KW-0813">Transport</keyword>
<name>A0A261Y259_9FUNG</name>
<dbReference type="AlphaFoldDB" id="A0A261Y259"/>
<reference evidence="2 3" key="1">
    <citation type="journal article" date="2017" name="Mycologia">
        <title>Bifiguratus adelaidae, gen. et sp. nov., a new member of Mucoromycotina in endophytic and soil-dwelling habitats.</title>
        <authorList>
            <person name="Torres-Cruz T.J."/>
            <person name="Billingsley Tobias T.L."/>
            <person name="Almatruk M."/>
            <person name="Hesse C."/>
            <person name="Kuske C.R."/>
            <person name="Desiro A."/>
            <person name="Benucci G.M."/>
            <person name="Bonito G."/>
            <person name="Stajich J.E."/>
            <person name="Dunlap C."/>
            <person name="Arnold A.E."/>
            <person name="Porras-Alfaro A."/>
        </authorList>
    </citation>
    <scope>NUCLEOTIDE SEQUENCE [LARGE SCALE GENOMIC DNA]</scope>
    <source>
        <strain evidence="2 3">AZ0501</strain>
    </source>
</reference>